<accession>A0A0Q3KJZ9</accession>
<protein>
    <submittedName>
        <fullName evidence="2">Uncharacterized protein</fullName>
    </submittedName>
</protein>
<dbReference type="RefSeq" id="WP_055728692.1">
    <property type="nucleotide sequence ID" value="NZ_FUYX01000004.1"/>
</dbReference>
<evidence type="ECO:0000313" key="4">
    <source>
        <dbReference type="Proteomes" id="UP000051562"/>
    </source>
</evidence>
<dbReference type="Proteomes" id="UP000190130">
    <property type="component" value="Unassembled WGS sequence"/>
</dbReference>
<feature type="region of interest" description="Disordered" evidence="1">
    <location>
        <begin position="1"/>
        <end position="71"/>
    </location>
</feature>
<name>A0A0Q3KJZ9_9HYPH</name>
<gene>
    <name evidence="2" type="ORF">ARD30_15645</name>
    <name evidence="3" type="ORF">SAMN05660750_01865</name>
</gene>
<dbReference type="EMBL" id="LMAR01000044">
    <property type="protein sequence ID" value="KQK29891.1"/>
    <property type="molecule type" value="Genomic_DNA"/>
</dbReference>
<dbReference type="AlphaFoldDB" id="A0A0Q3KJZ9"/>
<reference evidence="2 4" key="1">
    <citation type="submission" date="2015-10" db="EMBL/GenBank/DDBJ databases">
        <title>Draft genome of Bosea thiooxidans.</title>
        <authorList>
            <person name="Wang X."/>
        </authorList>
    </citation>
    <scope>NUCLEOTIDE SEQUENCE [LARGE SCALE GENOMIC DNA]</scope>
    <source>
        <strain evidence="2 4">CGMCC 9174</strain>
    </source>
</reference>
<dbReference type="STRING" id="53254.SAMN05660750_01865"/>
<evidence type="ECO:0000256" key="1">
    <source>
        <dbReference type="SAM" id="MobiDB-lite"/>
    </source>
</evidence>
<dbReference type="Proteomes" id="UP000051562">
    <property type="component" value="Unassembled WGS sequence"/>
</dbReference>
<evidence type="ECO:0000313" key="3">
    <source>
        <dbReference type="EMBL" id="SKB68518.1"/>
    </source>
</evidence>
<dbReference type="EMBL" id="FUYX01000004">
    <property type="protein sequence ID" value="SKB68518.1"/>
    <property type="molecule type" value="Genomic_DNA"/>
</dbReference>
<evidence type="ECO:0000313" key="2">
    <source>
        <dbReference type="EMBL" id="KQK29891.1"/>
    </source>
</evidence>
<reference evidence="3 5" key="2">
    <citation type="submission" date="2017-02" db="EMBL/GenBank/DDBJ databases">
        <authorList>
            <person name="Peterson S.W."/>
        </authorList>
    </citation>
    <scope>NUCLEOTIDE SEQUENCE [LARGE SCALE GENOMIC DNA]</scope>
    <source>
        <strain evidence="3 5">DSM 9653</strain>
    </source>
</reference>
<sequence>MLNRVGSPTPIDTPQRPGQSADAEKRPGPSPHSAHPTGPAPPFEYEMEPPQTDIPADATTVRSQAGGARQD</sequence>
<keyword evidence="4" id="KW-1185">Reference proteome</keyword>
<proteinExistence type="predicted"/>
<evidence type="ECO:0000313" key="5">
    <source>
        <dbReference type="Proteomes" id="UP000190130"/>
    </source>
</evidence>
<organism evidence="2 4">
    <name type="scientific">Bosea thiooxidans</name>
    <dbReference type="NCBI Taxonomy" id="53254"/>
    <lineage>
        <taxon>Bacteria</taxon>
        <taxon>Pseudomonadati</taxon>
        <taxon>Pseudomonadota</taxon>
        <taxon>Alphaproteobacteria</taxon>
        <taxon>Hyphomicrobiales</taxon>
        <taxon>Boseaceae</taxon>
        <taxon>Bosea</taxon>
    </lineage>
</organism>